<evidence type="ECO:0008006" key="4">
    <source>
        <dbReference type="Google" id="ProtNLM"/>
    </source>
</evidence>
<dbReference type="Proteomes" id="UP000179129">
    <property type="component" value="Unassembled WGS sequence"/>
</dbReference>
<name>A0A1F5YX40_9BACT</name>
<dbReference type="STRING" id="1817867.A3F83_00870"/>
<dbReference type="InterPro" id="IPR053710">
    <property type="entry name" value="Arylamine_NAT_domain_sf"/>
</dbReference>
<protein>
    <recommendedName>
        <fullName evidence="4">Arylamine N-acetyltransferase</fullName>
    </recommendedName>
</protein>
<reference evidence="2 3" key="1">
    <citation type="journal article" date="2016" name="Nat. Commun.">
        <title>Thousands of microbial genomes shed light on interconnected biogeochemical processes in an aquifer system.</title>
        <authorList>
            <person name="Anantharaman K."/>
            <person name="Brown C.T."/>
            <person name="Hug L.A."/>
            <person name="Sharon I."/>
            <person name="Castelle C.J."/>
            <person name="Probst A.J."/>
            <person name="Thomas B.C."/>
            <person name="Singh A."/>
            <person name="Wilkins M.J."/>
            <person name="Karaoz U."/>
            <person name="Brodie E.L."/>
            <person name="Williams K.H."/>
            <person name="Hubbard S.S."/>
            <person name="Banfield J.F."/>
        </authorList>
    </citation>
    <scope>NUCLEOTIDE SEQUENCE [LARGE SCALE GENOMIC DNA]</scope>
</reference>
<evidence type="ECO:0000313" key="3">
    <source>
        <dbReference type="Proteomes" id="UP000179129"/>
    </source>
</evidence>
<dbReference type="PANTHER" id="PTHR11786">
    <property type="entry name" value="N-HYDROXYARYLAMINE O-ACETYLTRANSFERASE"/>
    <property type="match status" value="1"/>
</dbReference>
<comment type="caution">
    <text evidence="2">The sequence shown here is derived from an EMBL/GenBank/DDBJ whole genome shotgun (WGS) entry which is preliminary data.</text>
</comment>
<dbReference type="Pfam" id="PF00797">
    <property type="entry name" value="Acetyltransf_2"/>
    <property type="match status" value="1"/>
</dbReference>
<dbReference type="SUPFAM" id="SSF54001">
    <property type="entry name" value="Cysteine proteinases"/>
    <property type="match status" value="1"/>
</dbReference>
<dbReference type="AlphaFoldDB" id="A0A1F5YX40"/>
<dbReference type="EMBL" id="MFIX01000106">
    <property type="protein sequence ID" value="OGG04653.1"/>
    <property type="molecule type" value="Genomic_DNA"/>
</dbReference>
<dbReference type="PANTHER" id="PTHR11786:SF0">
    <property type="entry name" value="ARYLAMINE N-ACETYLTRANSFERASE 4-RELATED"/>
    <property type="match status" value="1"/>
</dbReference>
<proteinExistence type="inferred from homology"/>
<gene>
    <name evidence="2" type="ORF">A3F83_00870</name>
</gene>
<dbReference type="InterPro" id="IPR038765">
    <property type="entry name" value="Papain-like_cys_pep_sf"/>
</dbReference>
<accession>A0A1F5YX40</accession>
<dbReference type="InterPro" id="IPR001447">
    <property type="entry name" value="Arylamine_N-AcTrfase"/>
</dbReference>
<dbReference type="Gene3D" id="3.30.2140.20">
    <property type="match status" value="1"/>
</dbReference>
<organism evidence="2 3">
    <name type="scientific">Candidatus Glassbacteria bacterium RIFCSPLOWO2_12_FULL_58_11</name>
    <dbReference type="NCBI Taxonomy" id="1817867"/>
    <lineage>
        <taxon>Bacteria</taxon>
        <taxon>Candidatus Glassiibacteriota</taxon>
    </lineage>
</organism>
<sequence length="281" mass="32251">MLRSEESKNFSRAADCFLAHFGLNHKLSPARDELFALYRAFTSLPYENVSKIIRTYAPRREGPPEFRTPVEVLEGYLTSRLGGTCFSLTHCLYTLLGYCGFSVWRVLGDMRHGPNIHCAVMVSLEGAEYLCDAGYLLPAPLPIDPRGKSVLKCPLYTYLLEPDKRMPETFNLYTLTHSGESRWRYRIRSRPAGDREFEQHWRSSFSAPMNHQLLLSRNLEDAQVYVHKNHLRLNRPDGRKNSNIRASLGPSIEELFGIEAALVEQARELVEKAREVERMAE</sequence>
<evidence type="ECO:0000313" key="2">
    <source>
        <dbReference type="EMBL" id="OGG04653.1"/>
    </source>
</evidence>
<comment type="similarity">
    <text evidence="1">Belongs to the arylamine N-acetyltransferase family.</text>
</comment>
<dbReference type="GO" id="GO:0016407">
    <property type="term" value="F:acetyltransferase activity"/>
    <property type="evidence" value="ECO:0007669"/>
    <property type="project" value="InterPro"/>
</dbReference>
<evidence type="ECO:0000256" key="1">
    <source>
        <dbReference type="ARBA" id="ARBA00006547"/>
    </source>
</evidence>